<dbReference type="InterPro" id="IPR052897">
    <property type="entry name" value="Sec-Metab_Biosynth_Hydrolase"/>
</dbReference>
<organism evidence="1 2">
    <name type="scientific">Lophiotrema nucula</name>
    <dbReference type="NCBI Taxonomy" id="690887"/>
    <lineage>
        <taxon>Eukaryota</taxon>
        <taxon>Fungi</taxon>
        <taxon>Dikarya</taxon>
        <taxon>Ascomycota</taxon>
        <taxon>Pezizomycotina</taxon>
        <taxon>Dothideomycetes</taxon>
        <taxon>Pleosporomycetidae</taxon>
        <taxon>Pleosporales</taxon>
        <taxon>Lophiotremataceae</taxon>
        <taxon>Lophiotrema</taxon>
    </lineage>
</organism>
<sequence>MMFPLDPGYHLYTDVSPSEQQRWIKKLRKCPGNTQRDPLTQAGYLEHPVTYLFCEGDAALPLEVQKMMVEGVKAMGGKVEEESCEASHSPFLSMPERVLEVVEKAAKTA</sequence>
<proteinExistence type="predicted"/>
<dbReference type="AlphaFoldDB" id="A0A6A5YP02"/>
<dbReference type="EMBL" id="ML977345">
    <property type="protein sequence ID" value="KAF2108866.1"/>
    <property type="molecule type" value="Genomic_DNA"/>
</dbReference>
<evidence type="ECO:0000313" key="2">
    <source>
        <dbReference type="Proteomes" id="UP000799770"/>
    </source>
</evidence>
<reference evidence="1" key="1">
    <citation type="journal article" date="2020" name="Stud. Mycol.">
        <title>101 Dothideomycetes genomes: a test case for predicting lifestyles and emergence of pathogens.</title>
        <authorList>
            <person name="Haridas S."/>
            <person name="Albert R."/>
            <person name="Binder M."/>
            <person name="Bloem J."/>
            <person name="Labutti K."/>
            <person name="Salamov A."/>
            <person name="Andreopoulos B."/>
            <person name="Baker S."/>
            <person name="Barry K."/>
            <person name="Bills G."/>
            <person name="Bluhm B."/>
            <person name="Cannon C."/>
            <person name="Castanera R."/>
            <person name="Culley D."/>
            <person name="Daum C."/>
            <person name="Ezra D."/>
            <person name="Gonzalez J."/>
            <person name="Henrissat B."/>
            <person name="Kuo A."/>
            <person name="Liang C."/>
            <person name="Lipzen A."/>
            <person name="Lutzoni F."/>
            <person name="Magnuson J."/>
            <person name="Mondo S."/>
            <person name="Nolan M."/>
            <person name="Ohm R."/>
            <person name="Pangilinan J."/>
            <person name="Park H.-J."/>
            <person name="Ramirez L."/>
            <person name="Alfaro M."/>
            <person name="Sun H."/>
            <person name="Tritt A."/>
            <person name="Yoshinaga Y."/>
            <person name="Zwiers L.-H."/>
            <person name="Turgeon B."/>
            <person name="Goodwin S."/>
            <person name="Spatafora J."/>
            <person name="Crous P."/>
            <person name="Grigoriev I."/>
        </authorList>
    </citation>
    <scope>NUCLEOTIDE SEQUENCE</scope>
    <source>
        <strain evidence="1">CBS 627.86</strain>
    </source>
</reference>
<dbReference type="PANTHER" id="PTHR37017">
    <property type="entry name" value="AB HYDROLASE-1 DOMAIN-CONTAINING PROTEIN-RELATED"/>
    <property type="match status" value="1"/>
</dbReference>
<dbReference type="Proteomes" id="UP000799770">
    <property type="component" value="Unassembled WGS sequence"/>
</dbReference>
<dbReference type="SUPFAM" id="SSF53474">
    <property type="entry name" value="alpha/beta-Hydrolases"/>
    <property type="match status" value="1"/>
</dbReference>
<accession>A0A6A5YP02</accession>
<name>A0A6A5YP02_9PLEO</name>
<dbReference type="Gene3D" id="3.40.50.1820">
    <property type="entry name" value="alpha/beta hydrolase"/>
    <property type="match status" value="1"/>
</dbReference>
<dbReference type="OrthoDB" id="1263307at2759"/>
<evidence type="ECO:0000313" key="1">
    <source>
        <dbReference type="EMBL" id="KAF2108866.1"/>
    </source>
</evidence>
<dbReference type="PANTHER" id="PTHR37017:SF11">
    <property type="entry name" value="ESTERASE_LIPASE_THIOESTERASE DOMAIN-CONTAINING PROTEIN"/>
    <property type="match status" value="1"/>
</dbReference>
<dbReference type="InterPro" id="IPR029058">
    <property type="entry name" value="AB_hydrolase_fold"/>
</dbReference>
<evidence type="ECO:0008006" key="3">
    <source>
        <dbReference type="Google" id="ProtNLM"/>
    </source>
</evidence>
<gene>
    <name evidence="1" type="ORF">BDV96DRAFT_530338</name>
</gene>
<protein>
    <recommendedName>
        <fullName evidence="3">AB hydrolase-1 domain-containing protein</fullName>
    </recommendedName>
</protein>
<keyword evidence="2" id="KW-1185">Reference proteome</keyword>